<sequence>MGHFSYLAVLLGCLVATAPLEILLRTRVYARPRRLLLSVAPVLVVFVGWDLYAIARGHWAFDPRRTTGVLLPGGLPLDEVLFFVVVPVCAVLALEAVRAVTGWQAGDERAGAEQVDGEQVDGERAGDRPADGARGPG</sequence>
<comment type="pathway">
    <text evidence="2">Carotenoid biosynthesis.</text>
</comment>
<keyword evidence="7" id="KW-0413">Isomerase</keyword>
<feature type="transmembrane region" description="Helical" evidence="9">
    <location>
        <begin position="80"/>
        <end position="100"/>
    </location>
</feature>
<dbReference type="GO" id="GO:0016872">
    <property type="term" value="F:intramolecular lyase activity"/>
    <property type="evidence" value="ECO:0007669"/>
    <property type="project" value="InterPro"/>
</dbReference>
<dbReference type="EMBL" id="MAXA01000114">
    <property type="protein sequence ID" value="OHV36838.1"/>
    <property type="molecule type" value="Genomic_DNA"/>
</dbReference>
<gene>
    <name evidence="11" type="ORF">BBK14_14510</name>
</gene>
<feature type="transmembrane region" description="Helical" evidence="9">
    <location>
        <begin position="36"/>
        <end position="55"/>
    </location>
</feature>
<dbReference type="GO" id="GO:0016020">
    <property type="term" value="C:membrane"/>
    <property type="evidence" value="ECO:0007669"/>
    <property type="project" value="UniProtKB-SubCell"/>
</dbReference>
<evidence type="ECO:0000313" key="11">
    <source>
        <dbReference type="EMBL" id="OHV36838.1"/>
    </source>
</evidence>
<evidence type="ECO:0000259" key="10">
    <source>
        <dbReference type="Pfam" id="PF18916"/>
    </source>
</evidence>
<proteinExistence type="predicted"/>
<dbReference type="InterPro" id="IPR017825">
    <property type="entry name" value="Lycopene_cyclase_dom"/>
</dbReference>
<evidence type="ECO:0000256" key="6">
    <source>
        <dbReference type="ARBA" id="ARBA00023136"/>
    </source>
</evidence>
<keyword evidence="4" id="KW-0125">Carotenoid biosynthesis</keyword>
<feature type="transmembrane region" description="Helical" evidence="9">
    <location>
        <begin position="6"/>
        <end position="24"/>
    </location>
</feature>
<feature type="domain" description="Lycopene cyclase" evidence="10">
    <location>
        <begin position="6"/>
        <end position="95"/>
    </location>
</feature>
<evidence type="ECO:0000256" key="8">
    <source>
        <dbReference type="SAM" id="MobiDB-lite"/>
    </source>
</evidence>
<keyword evidence="6 9" id="KW-0472">Membrane</keyword>
<evidence type="ECO:0000256" key="4">
    <source>
        <dbReference type="ARBA" id="ARBA00022746"/>
    </source>
</evidence>
<name>A0A1S1QQ32_9ACTN</name>
<evidence type="ECO:0000256" key="7">
    <source>
        <dbReference type="ARBA" id="ARBA00023235"/>
    </source>
</evidence>
<evidence type="ECO:0000256" key="9">
    <source>
        <dbReference type="SAM" id="Phobius"/>
    </source>
</evidence>
<dbReference type="Pfam" id="PF18916">
    <property type="entry name" value="Lycopene_cyc"/>
    <property type="match status" value="1"/>
</dbReference>
<reference evidence="12" key="1">
    <citation type="submission" date="2016-07" db="EMBL/GenBank/DDBJ databases">
        <title>Frankia sp. NRRL B-16219 Genome sequencing.</title>
        <authorList>
            <person name="Ghodhbane-Gtari F."/>
            <person name="Swanson E."/>
            <person name="Gueddou A."/>
            <person name="Louati M."/>
            <person name="Nouioui I."/>
            <person name="Hezbri K."/>
            <person name="Abebe-Akele F."/>
            <person name="Simpson S."/>
            <person name="Morris K."/>
            <person name="Thomas K."/>
            <person name="Gtari M."/>
            <person name="Tisa L.S."/>
        </authorList>
    </citation>
    <scope>NUCLEOTIDE SEQUENCE [LARGE SCALE GENOMIC DNA]</scope>
    <source>
        <strain evidence="12">NRRL B-16219</strain>
    </source>
</reference>
<feature type="compositionally biased region" description="Basic and acidic residues" evidence="8">
    <location>
        <begin position="121"/>
        <end position="131"/>
    </location>
</feature>
<dbReference type="NCBIfam" id="TIGR03462">
    <property type="entry name" value="CarR_dom_SF"/>
    <property type="match status" value="1"/>
</dbReference>
<protein>
    <submittedName>
        <fullName evidence="11">Lycopene cyclase</fullName>
    </submittedName>
</protein>
<organism evidence="11 12">
    <name type="scientific">Parafrankia soli</name>
    <dbReference type="NCBI Taxonomy" id="2599596"/>
    <lineage>
        <taxon>Bacteria</taxon>
        <taxon>Bacillati</taxon>
        <taxon>Actinomycetota</taxon>
        <taxon>Actinomycetes</taxon>
        <taxon>Frankiales</taxon>
        <taxon>Frankiaceae</taxon>
        <taxon>Parafrankia</taxon>
    </lineage>
</organism>
<evidence type="ECO:0000256" key="1">
    <source>
        <dbReference type="ARBA" id="ARBA00004141"/>
    </source>
</evidence>
<comment type="subcellular location">
    <subcellularLocation>
        <location evidence="1">Membrane</location>
        <topology evidence="1">Multi-pass membrane protein</topology>
    </subcellularLocation>
</comment>
<evidence type="ECO:0000256" key="5">
    <source>
        <dbReference type="ARBA" id="ARBA00022989"/>
    </source>
</evidence>
<comment type="caution">
    <text evidence="11">The sequence shown here is derived from an EMBL/GenBank/DDBJ whole genome shotgun (WGS) entry which is preliminary data.</text>
</comment>
<evidence type="ECO:0000313" key="12">
    <source>
        <dbReference type="Proteomes" id="UP000179769"/>
    </source>
</evidence>
<dbReference type="GO" id="GO:0016117">
    <property type="term" value="P:carotenoid biosynthetic process"/>
    <property type="evidence" value="ECO:0007669"/>
    <property type="project" value="UniProtKB-KW"/>
</dbReference>
<dbReference type="AlphaFoldDB" id="A0A1S1QQ32"/>
<keyword evidence="5 9" id="KW-1133">Transmembrane helix</keyword>
<dbReference type="GO" id="GO:0045436">
    <property type="term" value="F:lycopene beta cyclase activity"/>
    <property type="evidence" value="ECO:0007669"/>
    <property type="project" value="UniProtKB-ARBA"/>
</dbReference>
<accession>A0A1S1QQ32</accession>
<keyword evidence="12" id="KW-1185">Reference proteome</keyword>
<keyword evidence="3 9" id="KW-0812">Transmembrane</keyword>
<dbReference type="Proteomes" id="UP000179769">
    <property type="component" value="Unassembled WGS sequence"/>
</dbReference>
<evidence type="ECO:0000256" key="2">
    <source>
        <dbReference type="ARBA" id="ARBA00004829"/>
    </source>
</evidence>
<evidence type="ECO:0000256" key="3">
    <source>
        <dbReference type="ARBA" id="ARBA00022692"/>
    </source>
</evidence>
<feature type="region of interest" description="Disordered" evidence="8">
    <location>
        <begin position="106"/>
        <end position="137"/>
    </location>
</feature>